<evidence type="ECO:0000256" key="4">
    <source>
        <dbReference type="ARBA" id="ARBA00023125"/>
    </source>
</evidence>
<dbReference type="InterPro" id="IPR014284">
    <property type="entry name" value="RNA_pol_sigma-70_dom"/>
</dbReference>
<gene>
    <name evidence="8" type="ORF">ES692_05185</name>
</gene>
<comment type="similarity">
    <text evidence="1">Belongs to the sigma-70 factor family. ECF subfamily.</text>
</comment>
<dbReference type="SUPFAM" id="SSF88659">
    <property type="entry name" value="Sigma3 and sigma4 domains of RNA polymerase sigma factors"/>
    <property type="match status" value="1"/>
</dbReference>
<dbReference type="Pfam" id="PF08281">
    <property type="entry name" value="Sigma70_r4_2"/>
    <property type="match status" value="1"/>
</dbReference>
<sequence length="184" mass="21747">MDLQTIIKACKRDNLKAQSQLYKCYKDDLYLLCLKYCKNKEEAQDNLQDSFLEIFDKMKSYKGTGSFEGWMKRTTIHKAIDKYNKSKTVNIEINDVLLEDITINNEILESISLDDILNQIQELPTRYRMVFSLYELDQYAHKDIAELLHININTSKSNLHRTKRLLKQKRLDIHPLLSKTNINK</sequence>
<evidence type="ECO:0000256" key="2">
    <source>
        <dbReference type="ARBA" id="ARBA00023015"/>
    </source>
</evidence>
<dbReference type="SUPFAM" id="SSF88946">
    <property type="entry name" value="Sigma2 domain of RNA polymerase sigma factors"/>
    <property type="match status" value="1"/>
</dbReference>
<dbReference type="InterPro" id="IPR013249">
    <property type="entry name" value="RNA_pol_sigma70_r4_t2"/>
</dbReference>
<evidence type="ECO:0000256" key="1">
    <source>
        <dbReference type="ARBA" id="ARBA00010641"/>
    </source>
</evidence>
<dbReference type="GO" id="GO:0003677">
    <property type="term" value="F:DNA binding"/>
    <property type="evidence" value="ECO:0007669"/>
    <property type="project" value="UniProtKB-KW"/>
</dbReference>
<name>A0A5C7BAR4_9FLAO</name>
<evidence type="ECO:0000256" key="5">
    <source>
        <dbReference type="ARBA" id="ARBA00023163"/>
    </source>
</evidence>
<dbReference type="Gene3D" id="1.10.10.10">
    <property type="entry name" value="Winged helix-like DNA-binding domain superfamily/Winged helix DNA-binding domain"/>
    <property type="match status" value="1"/>
</dbReference>
<keyword evidence="5" id="KW-0804">Transcription</keyword>
<proteinExistence type="inferred from homology"/>
<evidence type="ECO:0000313" key="9">
    <source>
        <dbReference type="Proteomes" id="UP000321938"/>
    </source>
</evidence>
<comment type="caution">
    <text evidence="8">The sequence shown here is derived from an EMBL/GenBank/DDBJ whole genome shotgun (WGS) entry which is preliminary data.</text>
</comment>
<dbReference type="InterPro" id="IPR007627">
    <property type="entry name" value="RNA_pol_sigma70_r2"/>
</dbReference>
<dbReference type="InterPro" id="IPR013324">
    <property type="entry name" value="RNA_pol_sigma_r3/r4-like"/>
</dbReference>
<dbReference type="Proteomes" id="UP000321938">
    <property type="component" value="Unassembled WGS sequence"/>
</dbReference>
<dbReference type="PANTHER" id="PTHR43133:SF8">
    <property type="entry name" value="RNA POLYMERASE SIGMA FACTOR HI_1459-RELATED"/>
    <property type="match status" value="1"/>
</dbReference>
<dbReference type="OrthoDB" id="1056775at2"/>
<evidence type="ECO:0000313" key="8">
    <source>
        <dbReference type="EMBL" id="TXE18847.1"/>
    </source>
</evidence>
<dbReference type="CDD" id="cd06171">
    <property type="entry name" value="Sigma70_r4"/>
    <property type="match status" value="1"/>
</dbReference>
<keyword evidence="9" id="KW-1185">Reference proteome</keyword>
<dbReference type="GO" id="GO:0016987">
    <property type="term" value="F:sigma factor activity"/>
    <property type="evidence" value="ECO:0007669"/>
    <property type="project" value="UniProtKB-KW"/>
</dbReference>
<reference evidence="8 9" key="1">
    <citation type="submission" date="2019-08" db="EMBL/GenBank/DDBJ databases">
        <title>Genome of Psychroserpens burtonensis ACAM 167.</title>
        <authorList>
            <person name="Bowman J.P."/>
        </authorList>
    </citation>
    <scope>NUCLEOTIDE SEQUENCE [LARGE SCALE GENOMIC DNA]</scope>
    <source>
        <strain evidence="8 9">ACAM 167</strain>
    </source>
</reference>
<feature type="domain" description="RNA polymerase sigma-70 region 2" evidence="6">
    <location>
        <begin position="21"/>
        <end position="86"/>
    </location>
</feature>
<dbReference type="STRING" id="1123037.GCA_000425305_02706"/>
<dbReference type="InterPro" id="IPR039425">
    <property type="entry name" value="RNA_pol_sigma-70-like"/>
</dbReference>
<keyword evidence="3" id="KW-0731">Sigma factor</keyword>
<keyword evidence="4" id="KW-0238">DNA-binding</keyword>
<evidence type="ECO:0000259" key="6">
    <source>
        <dbReference type="Pfam" id="PF04542"/>
    </source>
</evidence>
<dbReference type="GO" id="GO:0006352">
    <property type="term" value="P:DNA-templated transcription initiation"/>
    <property type="evidence" value="ECO:0007669"/>
    <property type="project" value="InterPro"/>
</dbReference>
<dbReference type="InterPro" id="IPR013325">
    <property type="entry name" value="RNA_pol_sigma_r2"/>
</dbReference>
<dbReference type="NCBIfam" id="TIGR02937">
    <property type="entry name" value="sigma70-ECF"/>
    <property type="match status" value="1"/>
</dbReference>
<dbReference type="InterPro" id="IPR036388">
    <property type="entry name" value="WH-like_DNA-bd_sf"/>
</dbReference>
<accession>A0A5C7BAR4</accession>
<evidence type="ECO:0000259" key="7">
    <source>
        <dbReference type="Pfam" id="PF08281"/>
    </source>
</evidence>
<dbReference type="AlphaFoldDB" id="A0A5C7BAR4"/>
<feature type="domain" description="RNA polymerase sigma factor 70 region 4 type 2" evidence="7">
    <location>
        <begin position="114"/>
        <end position="166"/>
    </location>
</feature>
<dbReference type="EMBL" id="VOSB01000006">
    <property type="protein sequence ID" value="TXE18847.1"/>
    <property type="molecule type" value="Genomic_DNA"/>
</dbReference>
<keyword evidence="2" id="KW-0805">Transcription regulation</keyword>
<dbReference type="PANTHER" id="PTHR43133">
    <property type="entry name" value="RNA POLYMERASE ECF-TYPE SIGMA FACTO"/>
    <property type="match status" value="1"/>
</dbReference>
<protein>
    <submittedName>
        <fullName evidence="8">RNA polymerase sigma factor</fullName>
    </submittedName>
</protein>
<evidence type="ECO:0000256" key="3">
    <source>
        <dbReference type="ARBA" id="ARBA00023082"/>
    </source>
</evidence>
<organism evidence="8 9">
    <name type="scientific">Psychroserpens burtonensis</name>
    <dbReference type="NCBI Taxonomy" id="49278"/>
    <lineage>
        <taxon>Bacteria</taxon>
        <taxon>Pseudomonadati</taxon>
        <taxon>Bacteroidota</taxon>
        <taxon>Flavobacteriia</taxon>
        <taxon>Flavobacteriales</taxon>
        <taxon>Flavobacteriaceae</taxon>
        <taxon>Psychroserpens</taxon>
    </lineage>
</organism>
<dbReference type="Pfam" id="PF04542">
    <property type="entry name" value="Sigma70_r2"/>
    <property type="match status" value="1"/>
</dbReference>
<dbReference type="Gene3D" id="1.10.1740.10">
    <property type="match status" value="1"/>
</dbReference>